<organism evidence="1">
    <name type="scientific">viral metagenome</name>
    <dbReference type="NCBI Taxonomy" id="1070528"/>
    <lineage>
        <taxon>unclassified sequences</taxon>
        <taxon>metagenomes</taxon>
        <taxon>organismal metagenomes</taxon>
    </lineage>
</organism>
<accession>A0A6C0KUQ9</accession>
<proteinExistence type="predicted"/>
<reference evidence="1" key="1">
    <citation type="journal article" date="2020" name="Nature">
        <title>Giant virus diversity and host interactions through global metagenomics.</title>
        <authorList>
            <person name="Schulz F."/>
            <person name="Roux S."/>
            <person name="Paez-Espino D."/>
            <person name="Jungbluth S."/>
            <person name="Walsh D.A."/>
            <person name="Denef V.J."/>
            <person name="McMahon K.D."/>
            <person name="Konstantinidis K.T."/>
            <person name="Eloe-Fadrosh E.A."/>
            <person name="Kyrpides N.C."/>
            <person name="Woyke T."/>
        </authorList>
    </citation>
    <scope>NUCLEOTIDE SEQUENCE</scope>
    <source>
        <strain evidence="1">GVMAG-S-3300013014-136</strain>
    </source>
</reference>
<dbReference type="AlphaFoldDB" id="A0A6C0KUQ9"/>
<protein>
    <submittedName>
        <fullName evidence="1">Uncharacterized protein</fullName>
    </submittedName>
</protein>
<sequence length="145" mass="16952">MSAFNLSNEDVDKIVVENTKQLLEFPEQFWYLFPLNQDEIKSLLHFGADKAGTTDISSLLRENNLERNIIKMSHPVINYEIYSFISTDKKLVVSFTSYPKKDYVDDFYFHYLGVTGEKNLVISFIDSFLKHGYYDEMCFGGRNFV</sequence>
<name>A0A6C0KUQ9_9ZZZZ</name>
<evidence type="ECO:0000313" key="1">
    <source>
        <dbReference type="EMBL" id="QHU20194.1"/>
    </source>
</evidence>
<dbReference type="EMBL" id="MN740963">
    <property type="protein sequence ID" value="QHU20194.1"/>
    <property type="molecule type" value="Genomic_DNA"/>
</dbReference>